<reference evidence="3" key="1">
    <citation type="journal article" date="2019" name="Int. J. Syst. Evol. Microbiol.">
        <title>The Global Catalogue of Microorganisms (GCM) 10K type strain sequencing project: providing services to taxonomists for standard genome sequencing and annotation.</title>
        <authorList>
            <consortium name="The Broad Institute Genomics Platform"/>
            <consortium name="The Broad Institute Genome Sequencing Center for Infectious Disease"/>
            <person name="Wu L."/>
            <person name="Ma J."/>
        </authorList>
    </citation>
    <scope>NUCLEOTIDE SEQUENCE [LARGE SCALE GENOMIC DNA]</scope>
    <source>
        <strain evidence="3">CCUG 50213</strain>
    </source>
</reference>
<evidence type="ECO:0000313" key="3">
    <source>
        <dbReference type="Proteomes" id="UP001597181"/>
    </source>
</evidence>
<evidence type="ECO:0008006" key="4">
    <source>
        <dbReference type="Google" id="ProtNLM"/>
    </source>
</evidence>
<comment type="caution">
    <text evidence="2">The sequence shown here is derived from an EMBL/GenBank/DDBJ whole genome shotgun (WGS) entry which is preliminary data.</text>
</comment>
<evidence type="ECO:0000256" key="1">
    <source>
        <dbReference type="SAM" id="MobiDB-lite"/>
    </source>
</evidence>
<dbReference type="EMBL" id="JBHTLY010000007">
    <property type="protein sequence ID" value="MFD1203040.1"/>
    <property type="molecule type" value="Genomic_DNA"/>
</dbReference>
<feature type="region of interest" description="Disordered" evidence="1">
    <location>
        <begin position="98"/>
        <end position="121"/>
    </location>
</feature>
<name>A0ABW3TR32_9MICO</name>
<keyword evidence="3" id="KW-1185">Reference proteome</keyword>
<organism evidence="2 3">
    <name type="scientific">Leucobacter albus</name>
    <dbReference type="NCBI Taxonomy" id="272210"/>
    <lineage>
        <taxon>Bacteria</taxon>
        <taxon>Bacillati</taxon>
        <taxon>Actinomycetota</taxon>
        <taxon>Actinomycetes</taxon>
        <taxon>Micrococcales</taxon>
        <taxon>Microbacteriaceae</taxon>
        <taxon>Leucobacter</taxon>
    </lineage>
</organism>
<sequence length="284" mass="30893">MWVLDDGDKQLMLTCKFEGIGLTRPPEVGTVEIETDDQSLPRADGIVMGEDFYGAQTVSFDLSLRPEQGKPVADLLGELRHFWRAPSHRNVGGKTVELRSPSGRSTFGRPRRFSPNRDNEKHDHITVDADFESVSDLWFGASGSALVSLVPPLGRGLVAPLVEPLTIQGAAQNAQGFTVGGEEPAYPVIVFRGPITNPSLHGDGWVVRVRGTLAYDETLTVDTRPWVRSLSLNGRPVAGMLMPSSSRLRDVTLSPGFHSVQLRGTDITGTASALILWREAHAAF</sequence>
<evidence type="ECO:0000313" key="2">
    <source>
        <dbReference type="EMBL" id="MFD1203040.1"/>
    </source>
</evidence>
<protein>
    <recommendedName>
        <fullName evidence="4">Minor tail protein</fullName>
    </recommendedName>
</protein>
<dbReference type="RefSeq" id="WP_343960819.1">
    <property type="nucleotide sequence ID" value="NZ_BAAAKZ010000009.1"/>
</dbReference>
<accession>A0ABW3TR32</accession>
<dbReference type="Proteomes" id="UP001597181">
    <property type="component" value="Unassembled WGS sequence"/>
</dbReference>
<gene>
    <name evidence="2" type="ORF">ACFQ3U_14160</name>
</gene>
<proteinExistence type="predicted"/>